<protein>
    <recommendedName>
        <fullName evidence="6">nicotinamidase</fullName>
        <ecNumber evidence="6">3.5.1.19</ecNumber>
    </recommendedName>
    <alternativeName>
        <fullName evidence="7">Nicotinamide deamidase</fullName>
    </alternativeName>
</protein>
<evidence type="ECO:0000256" key="4">
    <source>
        <dbReference type="ARBA" id="ARBA00022801"/>
    </source>
</evidence>
<dbReference type="InterPro" id="IPR052347">
    <property type="entry name" value="Isochorismatase_Nicotinamidase"/>
</dbReference>
<dbReference type="EC" id="3.5.1.19" evidence="6"/>
<dbReference type="EMBL" id="CP101620">
    <property type="protein sequence ID" value="UTY40161.1"/>
    <property type="molecule type" value="Genomic_DNA"/>
</dbReference>
<dbReference type="InterPro" id="IPR036380">
    <property type="entry name" value="Isochorismatase-like_sf"/>
</dbReference>
<evidence type="ECO:0000256" key="7">
    <source>
        <dbReference type="ARBA" id="ARBA00043224"/>
    </source>
</evidence>
<evidence type="ECO:0000313" key="10">
    <source>
        <dbReference type="Proteomes" id="UP001060112"/>
    </source>
</evidence>
<dbReference type="Pfam" id="PF00857">
    <property type="entry name" value="Isochorismatase"/>
    <property type="match status" value="1"/>
</dbReference>
<evidence type="ECO:0000256" key="2">
    <source>
        <dbReference type="ARBA" id="ARBA00022642"/>
    </source>
</evidence>
<keyword evidence="10" id="KW-1185">Reference proteome</keyword>
<name>A0ABY5I4B7_9FIRM</name>
<evidence type="ECO:0000256" key="5">
    <source>
        <dbReference type="ARBA" id="ARBA00037900"/>
    </source>
</evidence>
<dbReference type="CDD" id="cd00431">
    <property type="entry name" value="cysteine_hydrolases"/>
    <property type="match status" value="1"/>
</dbReference>
<reference evidence="9" key="1">
    <citation type="submission" date="2022-07" db="EMBL/GenBank/DDBJ databases">
        <title>Faecal culturing of patients with breast cancer.</title>
        <authorList>
            <person name="Teng N.M.Y."/>
            <person name="Kiu R."/>
            <person name="Evans R."/>
            <person name="Baker D.J."/>
            <person name="Zenner C."/>
            <person name="Robinson S.D."/>
            <person name="Hall L.J."/>
        </authorList>
    </citation>
    <scope>NUCLEOTIDE SEQUENCE</scope>
    <source>
        <strain evidence="9">LH1062</strain>
    </source>
</reference>
<evidence type="ECO:0000256" key="1">
    <source>
        <dbReference type="ARBA" id="ARBA00006336"/>
    </source>
</evidence>
<dbReference type="InterPro" id="IPR000868">
    <property type="entry name" value="Isochorismatase-like_dom"/>
</dbReference>
<evidence type="ECO:0000259" key="8">
    <source>
        <dbReference type="Pfam" id="PF00857"/>
    </source>
</evidence>
<evidence type="ECO:0000256" key="6">
    <source>
        <dbReference type="ARBA" id="ARBA00039017"/>
    </source>
</evidence>
<dbReference type="RefSeq" id="WP_290141592.1">
    <property type="nucleotide sequence ID" value="NZ_CP101620.1"/>
</dbReference>
<organism evidence="9 10">
    <name type="scientific">Allocoprobacillus halotolerans</name>
    <dbReference type="NCBI Taxonomy" id="2944914"/>
    <lineage>
        <taxon>Bacteria</taxon>
        <taxon>Bacillati</taxon>
        <taxon>Bacillota</taxon>
        <taxon>Erysipelotrichia</taxon>
        <taxon>Erysipelotrichales</taxon>
        <taxon>Erysipelotrichaceae</taxon>
        <taxon>Allocoprobacillus</taxon>
    </lineage>
</organism>
<evidence type="ECO:0000256" key="3">
    <source>
        <dbReference type="ARBA" id="ARBA00022723"/>
    </source>
</evidence>
<comment type="similarity">
    <text evidence="1">Belongs to the isochorismatase family.</text>
</comment>
<dbReference type="PANTHER" id="PTHR11080">
    <property type="entry name" value="PYRAZINAMIDASE/NICOTINAMIDASE"/>
    <property type="match status" value="1"/>
</dbReference>
<sequence length="174" mass="19245">MTRKTIIVVDMQNDFVTGSLKTAEACATIPVIRDLLDNNKDAQVIFTQDTHHEDYLSTSEGKMLPIEHCLKGTEGWEIVPGLKEYANEAIVVEKPTFGSLQLPELIASYQPEEIVLVGVCTDICVISNALILKANFPEIPMTVYENACAGVNESKHKAAIETMKSCQIQVLDYE</sequence>
<proteinExistence type="inferred from homology"/>
<keyword evidence="4 9" id="KW-0378">Hydrolase</keyword>
<keyword evidence="2" id="KW-0662">Pyridine nucleotide biosynthesis</keyword>
<dbReference type="Proteomes" id="UP001060112">
    <property type="component" value="Chromosome"/>
</dbReference>
<dbReference type="PANTHER" id="PTHR11080:SF2">
    <property type="entry name" value="LD05707P"/>
    <property type="match status" value="1"/>
</dbReference>
<comment type="pathway">
    <text evidence="5">Cofactor biosynthesis; nicotinate biosynthesis; nicotinate from nicotinamide: step 1/1.</text>
</comment>
<dbReference type="Gene3D" id="3.40.50.850">
    <property type="entry name" value="Isochorismatase-like"/>
    <property type="match status" value="1"/>
</dbReference>
<accession>A0ABY5I4B7</accession>
<feature type="domain" description="Isochorismatase-like" evidence="8">
    <location>
        <begin position="6"/>
        <end position="172"/>
    </location>
</feature>
<gene>
    <name evidence="9" type="ORF">NMU03_05005</name>
</gene>
<dbReference type="SUPFAM" id="SSF52499">
    <property type="entry name" value="Isochorismatase-like hydrolases"/>
    <property type="match status" value="1"/>
</dbReference>
<dbReference type="GO" id="GO:0016787">
    <property type="term" value="F:hydrolase activity"/>
    <property type="evidence" value="ECO:0007669"/>
    <property type="project" value="UniProtKB-KW"/>
</dbReference>
<evidence type="ECO:0000313" key="9">
    <source>
        <dbReference type="EMBL" id="UTY40161.1"/>
    </source>
</evidence>
<keyword evidence="3" id="KW-0479">Metal-binding</keyword>